<evidence type="ECO:0000313" key="11">
    <source>
        <dbReference type="Proteomes" id="UP000315498"/>
    </source>
</evidence>
<keyword evidence="7 9" id="KW-0472">Membrane</keyword>
<dbReference type="Proteomes" id="UP000315498">
    <property type="component" value="Unassembled WGS sequence"/>
</dbReference>
<evidence type="ECO:0000256" key="4">
    <source>
        <dbReference type="ARBA" id="ARBA00022475"/>
    </source>
</evidence>
<proteinExistence type="inferred from homology"/>
<dbReference type="InterPro" id="IPR005495">
    <property type="entry name" value="LptG/LptF_permease"/>
</dbReference>
<dbReference type="Pfam" id="PF03739">
    <property type="entry name" value="LptF_LptG"/>
    <property type="match status" value="1"/>
</dbReference>
<dbReference type="PANTHER" id="PTHR33529:SF6">
    <property type="entry name" value="YJGP_YJGQ FAMILY PERMEASE"/>
    <property type="match status" value="1"/>
</dbReference>
<comment type="subcellular location">
    <subcellularLocation>
        <location evidence="2">Cell membrane</location>
        <topology evidence="2">Multi-pass membrane protein</topology>
    </subcellularLocation>
</comment>
<dbReference type="GO" id="GO:0043190">
    <property type="term" value="C:ATP-binding cassette (ABC) transporter complex"/>
    <property type="evidence" value="ECO:0007669"/>
    <property type="project" value="TreeGrafter"/>
</dbReference>
<evidence type="ECO:0000256" key="6">
    <source>
        <dbReference type="ARBA" id="ARBA00022989"/>
    </source>
</evidence>
<name>A0A520MV61_9GAMM</name>
<keyword evidence="4" id="KW-1003">Cell membrane</keyword>
<feature type="transmembrane region" description="Helical" evidence="9">
    <location>
        <begin position="297"/>
        <end position="314"/>
    </location>
</feature>
<accession>A0A520MV61</accession>
<comment type="subunit">
    <text evidence="8">Component of the lipopolysaccharide transport and assembly complex. The LptBFG transporter is composed of two ATP-binding proteins (LptB) and two transmembrane proteins (LptF and LptG).</text>
</comment>
<reference evidence="10 11" key="1">
    <citation type="submission" date="2019-02" db="EMBL/GenBank/DDBJ databases">
        <title>Prokaryotic population dynamics and viral predation in marine succession experiment using metagenomics: the confinement effect.</title>
        <authorList>
            <person name="Haro-Moreno J.M."/>
            <person name="Rodriguez-Valera F."/>
            <person name="Lopez-Perez M."/>
        </authorList>
    </citation>
    <scope>NUCLEOTIDE SEQUENCE [LARGE SCALE GENOMIC DNA]</scope>
    <source>
        <strain evidence="10">MED-G161</strain>
    </source>
</reference>
<dbReference type="GO" id="GO:0015920">
    <property type="term" value="P:lipopolysaccharide transport"/>
    <property type="evidence" value="ECO:0007669"/>
    <property type="project" value="TreeGrafter"/>
</dbReference>
<evidence type="ECO:0000256" key="8">
    <source>
        <dbReference type="ARBA" id="ARBA00026081"/>
    </source>
</evidence>
<feature type="transmembrane region" description="Helical" evidence="9">
    <location>
        <begin position="99"/>
        <end position="117"/>
    </location>
</feature>
<evidence type="ECO:0000256" key="7">
    <source>
        <dbReference type="ARBA" id="ARBA00023136"/>
    </source>
</evidence>
<comment type="function">
    <text evidence="1">Part of the ABC transporter complex LptBFG involved in the translocation of lipopolysaccharide (LPS) from the inner membrane to the outer membrane.</text>
</comment>
<evidence type="ECO:0000313" key="10">
    <source>
        <dbReference type="EMBL" id="RZO25132.1"/>
    </source>
</evidence>
<dbReference type="PANTHER" id="PTHR33529">
    <property type="entry name" value="SLR0882 PROTEIN-RELATED"/>
    <property type="match status" value="1"/>
</dbReference>
<evidence type="ECO:0000256" key="1">
    <source>
        <dbReference type="ARBA" id="ARBA00002265"/>
    </source>
</evidence>
<dbReference type="EMBL" id="SHBG01000011">
    <property type="protein sequence ID" value="RZO25132.1"/>
    <property type="molecule type" value="Genomic_DNA"/>
</dbReference>
<evidence type="ECO:0000256" key="9">
    <source>
        <dbReference type="SAM" id="Phobius"/>
    </source>
</evidence>
<keyword evidence="5 9" id="KW-0812">Transmembrane</keyword>
<gene>
    <name evidence="10" type="ORF">EVA94_01770</name>
</gene>
<keyword evidence="6 9" id="KW-1133">Transmembrane helix</keyword>
<protein>
    <submittedName>
        <fullName evidence="10">LptF/LptG family permease</fullName>
    </submittedName>
</protein>
<comment type="similarity">
    <text evidence="3">Belongs to the LptF/LptG family.</text>
</comment>
<organism evidence="10 11">
    <name type="scientific">SAR86 cluster bacterium</name>
    <dbReference type="NCBI Taxonomy" id="2030880"/>
    <lineage>
        <taxon>Bacteria</taxon>
        <taxon>Pseudomonadati</taxon>
        <taxon>Pseudomonadota</taxon>
        <taxon>Gammaproteobacteria</taxon>
        <taxon>SAR86 cluster</taxon>
    </lineage>
</organism>
<feature type="transmembrane region" description="Helical" evidence="9">
    <location>
        <begin position="272"/>
        <end position="291"/>
    </location>
</feature>
<evidence type="ECO:0000256" key="5">
    <source>
        <dbReference type="ARBA" id="ARBA00022692"/>
    </source>
</evidence>
<evidence type="ECO:0000256" key="2">
    <source>
        <dbReference type="ARBA" id="ARBA00004651"/>
    </source>
</evidence>
<feature type="transmembrane region" description="Helical" evidence="9">
    <location>
        <begin position="14"/>
        <end position="34"/>
    </location>
</feature>
<dbReference type="AlphaFoldDB" id="A0A520MV61"/>
<comment type="caution">
    <text evidence="10">The sequence shown here is derived from an EMBL/GenBank/DDBJ whole genome shotgun (WGS) entry which is preliminary data.</text>
</comment>
<feature type="transmembrane region" description="Helical" evidence="9">
    <location>
        <begin position="326"/>
        <end position="348"/>
    </location>
</feature>
<sequence length="351" mass="40154">MIKTFNKYLIKRSLYFSFSILIIFGILDSIFTFISELEDISSEYNILDICKYVAYSMPHRLIDFIEGACLLGVMLSLGLSHQEGNLNVLRSAGEAPLKIVLISSIGAFLLTISLIIFDEISFRNIYLDAQANKNILSKNEKYNKENEIKWIKYRDSYLGFSEIINEKIYQAKLISIENKKVAYSIQSDTAEIIDGDIFFENEALFKNFENNIKRNQSESFEIPYQSKITFNNINNLGISEINIYRILFLNSDLEKDILFKAHLDKVFYKKTLLPISVLMLIICFGSLIFTSLRESTVGGRIIVAVVGAFIYKLFQDLTIGVFISYGMPTVIGVIIPIFILLIISIIAYKRI</sequence>
<evidence type="ECO:0000256" key="3">
    <source>
        <dbReference type="ARBA" id="ARBA00007725"/>
    </source>
</evidence>